<dbReference type="InterPro" id="IPR010982">
    <property type="entry name" value="Lambda_DNA-bd_dom_sf"/>
</dbReference>
<dbReference type="InterPro" id="IPR001387">
    <property type="entry name" value="Cro/C1-type_HTH"/>
</dbReference>
<dbReference type="Pfam" id="PF13560">
    <property type="entry name" value="HTH_31"/>
    <property type="match status" value="1"/>
</dbReference>
<feature type="domain" description="HTH cro/C1-type" evidence="2">
    <location>
        <begin position="60"/>
        <end position="113"/>
    </location>
</feature>
<proteinExistence type="predicted"/>
<sequence length="329" mass="36609">MRITRLTDDPSVSTEPWTGPAAARRAEPETQPESLSAAGPGPDTAHAGHSVPRLLLGERLRRLREAQYLTLEEAAETIRLPIARLGLMEVGRTSFRPRDVSDLLTAYDVHDDADRSTALSLAEQANAPGWWAPFRDVTPGWLHSYLGLEQAAGLIRSYEVQFVPGLLQTPEYARAVIVLGHGDASDRQLRRRAELRARRQRILRRPRPPHLWAVIDEAALRRPIGGPQVMRDQLEHLIAVSELPHITLQVLPFAAGGHSAAGGPVALLRMPQQGLPDRVYLEQLLDGHYPEDPEDIRYYRQVIDRLVTTAEPPARTGELLRGICEQGWG</sequence>
<name>A0ABT2JP14_9ACTN</name>
<evidence type="ECO:0000259" key="2">
    <source>
        <dbReference type="PROSITE" id="PS50943"/>
    </source>
</evidence>
<gene>
    <name evidence="3" type="ORF">LHJ74_06725</name>
</gene>
<dbReference type="InterPro" id="IPR043917">
    <property type="entry name" value="DUF5753"/>
</dbReference>
<evidence type="ECO:0000256" key="1">
    <source>
        <dbReference type="SAM" id="MobiDB-lite"/>
    </source>
</evidence>
<protein>
    <submittedName>
        <fullName evidence="3">DUF5753 domain-containing protein</fullName>
    </submittedName>
</protein>
<dbReference type="SMART" id="SM00530">
    <property type="entry name" value="HTH_XRE"/>
    <property type="match status" value="1"/>
</dbReference>
<reference evidence="3 4" key="1">
    <citation type="submission" date="2021-10" db="EMBL/GenBank/DDBJ databases">
        <title>Streptomyces gossypii sp. nov., isolated from soil collected from cotton field.</title>
        <authorList>
            <person name="Ge X."/>
            <person name="Chen X."/>
            <person name="Liu W."/>
        </authorList>
    </citation>
    <scope>NUCLEOTIDE SEQUENCE [LARGE SCALE GENOMIC DNA]</scope>
    <source>
        <strain evidence="3 4">N2-109</strain>
    </source>
</reference>
<accession>A0ABT2JP14</accession>
<evidence type="ECO:0000313" key="4">
    <source>
        <dbReference type="Proteomes" id="UP001156389"/>
    </source>
</evidence>
<organism evidence="3 4">
    <name type="scientific">Streptomyces gossypii</name>
    <dbReference type="NCBI Taxonomy" id="2883101"/>
    <lineage>
        <taxon>Bacteria</taxon>
        <taxon>Bacillati</taxon>
        <taxon>Actinomycetota</taxon>
        <taxon>Actinomycetes</taxon>
        <taxon>Kitasatosporales</taxon>
        <taxon>Streptomycetaceae</taxon>
        <taxon>Streptomyces</taxon>
    </lineage>
</organism>
<keyword evidence="4" id="KW-1185">Reference proteome</keyword>
<dbReference type="Proteomes" id="UP001156389">
    <property type="component" value="Unassembled WGS sequence"/>
</dbReference>
<dbReference type="PROSITE" id="PS50943">
    <property type="entry name" value="HTH_CROC1"/>
    <property type="match status" value="1"/>
</dbReference>
<dbReference type="Pfam" id="PF19054">
    <property type="entry name" value="DUF5753"/>
    <property type="match status" value="1"/>
</dbReference>
<comment type="caution">
    <text evidence="3">The sequence shown here is derived from an EMBL/GenBank/DDBJ whole genome shotgun (WGS) entry which is preliminary data.</text>
</comment>
<dbReference type="SUPFAM" id="SSF47413">
    <property type="entry name" value="lambda repressor-like DNA-binding domains"/>
    <property type="match status" value="1"/>
</dbReference>
<dbReference type="EMBL" id="JAJAGO010000003">
    <property type="protein sequence ID" value="MCT2589620.1"/>
    <property type="molecule type" value="Genomic_DNA"/>
</dbReference>
<dbReference type="RefSeq" id="WP_260216627.1">
    <property type="nucleotide sequence ID" value="NZ_JAJAGO010000003.1"/>
</dbReference>
<feature type="region of interest" description="Disordered" evidence="1">
    <location>
        <begin position="1"/>
        <end position="51"/>
    </location>
</feature>
<evidence type="ECO:0000313" key="3">
    <source>
        <dbReference type="EMBL" id="MCT2589620.1"/>
    </source>
</evidence>
<dbReference type="Gene3D" id="1.10.260.40">
    <property type="entry name" value="lambda repressor-like DNA-binding domains"/>
    <property type="match status" value="1"/>
</dbReference>